<dbReference type="EMBL" id="CP036273">
    <property type="protein sequence ID" value="QDU18575.1"/>
    <property type="molecule type" value="Genomic_DNA"/>
</dbReference>
<feature type="domain" description="Type II secretion system protein GspF" evidence="7">
    <location>
        <begin position="156"/>
        <end position="280"/>
    </location>
</feature>
<feature type="transmembrane region" description="Helical" evidence="6">
    <location>
        <begin position="295"/>
        <end position="314"/>
    </location>
</feature>
<dbReference type="KEGG" id="uli:ETAA1_04670"/>
<feature type="transmembrane region" description="Helical" evidence="6">
    <location>
        <begin position="263"/>
        <end position="283"/>
    </location>
</feature>
<comment type="subcellular location">
    <subcellularLocation>
        <location evidence="1">Cell membrane</location>
        <topology evidence="1">Multi-pass membrane protein</topology>
    </subcellularLocation>
</comment>
<name>A0A517XM36_9BACT</name>
<evidence type="ECO:0000256" key="5">
    <source>
        <dbReference type="ARBA" id="ARBA00023136"/>
    </source>
</evidence>
<dbReference type="Pfam" id="PF00482">
    <property type="entry name" value="T2SSF"/>
    <property type="match status" value="1"/>
</dbReference>
<sequence length="322" mass="35486">MMSTLMPILPMLIGGLVVATVVLIFLAFGGRAEERAAERLDVLVGRNVRKDSSADMLLKQALQEQDKRTFLDRITPGAFDLTKVFEQADVNIKPSALFGISVGLGVVGAVLSLWLANVYVVPIGGLMMFVMPWVWLHMTRATRLKKFASQLPDAMELVARALRAGHSLAAGMHVVAEEMPPPINKEFARVYDEQNLGISLEETLDGMCDRVPNLDLRFFVTSVAIQRQTGGDLAEILDRIGHVIRERFKILGQVKALTAEGRLSGVVLIALPIGLFLMMMFMKPDYIELLWKDELGVKMSVGAIVLMILGAFAIKKIVDIKV</sequence>
<keyword evidence="4 6" id="KW-1133">Transmembrane helix</keyword>
<evidence type="ECO:0000256" key="2">
    <source>
        <dbReference type="ARBA" id="ARBA00022475"/>
    </source>
</evidence>
<dbReference type="PANTHER" id="PTHR35007">
    <property type="entry name" value="INTEGRAL MEMBRANE PROTEIN-RELATED"/>
    <property type="match status" value="1"/>
</dbReference>
<proteinExistence type="predicted"/>
<protein>
    <submittedName>
        <fullName evidence="8">Bacterial type II secretion system protein F domain protein</fullName>
    </submittedName>
</protein>
<keyword evidence="2" id="KW-1003">Cell membrane</keyword>
<dbReference type="Gene3D" id="1.20.81.30">
    <property type="entry name" value="Type II secretion system (T2SS), domain F"/>
    <property type="match status" value="1"/>
</dbReference>
<evidence type="ECO:0000256" key="6">
    <source>
        <dbReference type="SAM" id="Phobius"/>
    </source>
</evidence>
<keyword evidence="3 6" id="KW-0812">Transmembrane</keyword>
<organism evidence="8 9">
    <name type="scientific">Urbifossiella limnaea</name>
    <dbReference type="NCBI Taxonomy" id="2528023"/>
    <lineage>
        <taxon>Bacteria</taxon>
        <taxon>Pseudomonadati</taxon>
        <taxon>Planctomycetota</taxon>
        <taxon>Planctomycetia</taxon>
        <taxon>Gemmatales</taxon>
        <taxon>Gemmataceae</taxon>
        <taxon>Urbifossiella</taxon>
    </lineage>
</organism>
<evidence type="ECO:0000313" key="8">
    <source>
        <dbReference type="EMBL" id="QDU18575.1"/>
    </source>
</evidence>
<evidence type="ECO:0000313" key="9">
    <source>
        <dbReference type="Proteomes" id="UP000319576"/>
    </source>
</evidence>
<dbReference type="Proteomes" id="UP000319576">
    <property type="component" value="Chromosome"/>
</dbReference>
<accession>A0A517XM36</accession>
<evidence type="ECO:0000256" key="4">
    <source>
        <dbReference type="ARBA" id="ARBA00022989"/>
    </source>
</evidence>
<dbReference type="InterPro" id="IPR042094">
    <property type="entry name" value="T2SS_GspF_sf"/>
</dbReference>
<dbReference type="InterPro" id="IPR018076">
    <property type="entry name" value="T2SS_GspF_dom"/>
</dbReference>
<evidence type="ECO:0000259" key="7">
    <source>
        <dbReference type="Pfam" id="PF00482"/>
    </source>
</evidence>
<gene>
    <name evidence="8" type="ORF">ETAA1_04670</name>
</gene>
<dbReference type="RefSeq" id="WP_238389351.1">
    <property type="nucleotide sequence ID" value="NZ_CP036273.1"/>
</dbReference>
<feature type="transmembrane region" description="Helical" evidence="6">
    <location>
        <begin position="119"/>
        <end position="136"/>
    </location>
</feature>
<dbReference type="GO" id="GO:0005886">
    <property type="term" value="C:plasma membrane"/>
    <property type="evidence" value="ECO:0007669"/>
    <property type="project" value="UniProtKB-SubCell"/>
</dbReference>
<feature type="transmembrane region" description="Helical" evidence="6">
    <location>
        <begin position="6"/>
        <end position="29"/>
    </location>
</feature>
<evidence type="ECO:0000256" key="1">
    <source>
        <dbReference type="ARBA" id="ARBA00004651"/>
    </source>
</evidence>
<reference evidence="8 9" key="1">
    <citation type="submission" date="2019-02" db="EMBL/GenBank/DDBJ databases">
        <title>Deep-cultivation of Planctomycetes and their phenomic and genomic characterization uncovers novel biology.</title>
        <authorList>
            <person name="Wiegand S."/>
            <person name="Jogler M."/>
            <person name="Boedeker C."/>
            <person name="Pinto D."/>
            <person name="Vollmers J."/>
            <person name="Rivas-Marin E."/>
            <person name="Kohn T."/>
            <person name="Peeters S.H."/>
            <person name="Heuer A."/>
            <person name="Rast P."/>
            <person name="Oberbeckmann S."/>
            <person name="Bunk B."/>
            <person name="Jeske O."/>
            <person name="Meyerdierks A."/>
            <person name="Storesund J.E."/>
            <person name="Kallscheuer N."/>
            <person name="Luecker S."/>
            <person name="Lage O.M."/>
            <person name="Pohl T."/>
            <person name="Merkel B.J."/>
            <person name="Hornburger P."/>
            <person name="Mueller R.-W."/>
            <person name="Bruemmer F."/>
            <person name="Labrenz M."/>
            <person name="Spormann A.M."/>
            <person name="Op den Camp H."/>
            <person name="Overmann J."/>
            <person name="Amann R."/>
            <person name="Jetten M.S.M."/>
            <person name="Mascher T."/>
            <person name="Medema M.H."/>
            <person name="Devos D.P."/>
            <person name="Kaster A.-K."/>
            <person name="Ovreas L."/>
            <person name="Rohde M."/>
            <person name="Galperin M.Y."/>
            <person name="Jogler C."/>
        </authorList>
    </citation>
    <scope>NUCLEOTIDE SEQUENCE [LARGE SCALE GENOMIC DNA]</scope>
    <source>
        <strain evidence="8 9">ETA_A1</strain>
    </source>
</reference>
<feature type="transmembrane region" description="Helical" evidence="6">
    <location>
        <begin position="95"/>
        <end position="113"/>
    </location>
</feature>
<keyword evidence="9" id="KW-1185">Reference proteome</keyword>
<dbReference type="PANTHER" id="PTHR35007:SF1">
    <property type="entry name" value="PILUS ASSEMBLY PROTEIN"/>
    <property type="match status" value="1"/>
</dbReference>
<dbReference type="AlphaFoldDB" id="A0A517XM36"/>
<evidence type="ECO:0000256" key="3">
    <source>
        <dbReference type="ARBA" id="ARBA00022692"/>
    </source>
</evidence>
<keyword evidence="5 6" id="KW-0472">Membrane</keyword>